<sequence length="116" mass="13177">MDSDKKKEEEKKALEAEKRKKTEKERLLAGCGSVLQGMAGKNVAVELRGDNYVIDSQETKEPVYYVTGKFIRFVHFKDQVNVQAAIKRCARGDRAVNGNRRADQKQFDTGKKLVDQ</sequence>
<evidence type="ECO:0000256" key="1">
    <source>
        <dbReference type="SAM" id="MobiDB-lite"/>
    </source>
</evidence>
<dbReference type="PANTHER" id="PTHR21196">
    <property type="entry name" value="U7 SNRNA-ASSOCIATED SM-LIKE PROTEIN LSM10"/>
    <property type="match status" value="1"/>
</dbReference>
<dbReference type="Proteomes" id="UP000829354">
    <property type="component" value="Chromosome I"/>
</dbReference>
<reference evidence="2 3" key="1">
    <citation type="submission" date="2022-04" db="EMBL/GenBank/DDBJ databases">
        <title>Chromosome-level reference genomes for two strains of Caenorhabditis briggsae: an improved platform for comparative genomics.</title>
        <authorList>
            <person name="Stevens L."/>
            <person name="Andersen E."/>
        </authorList>
    </citation>
    <scope>NUCLEOTIDE SEQUENCE [LARGE SCALE GENOMIC DNA]</scope>
    <source>
        <strain evidence="2">VX34</strain>
        <tissue evidence="2">Whole-organism</tissue>
    </source>
</reference>
<accession>A0AAE9E014</accession>
<dbReference type="InterPro" id="IPR052840">
    <property type="entry name" value="U7_snRNA_Sm-like"/>
</dbReference>
<dbReference type="PANTHER" id="PTHR21196:SF1">
    <property type="entry name" value="U7 SNRNA-ASSOCIATED SM-LIKE PROTEIN LSM10"/>
    <property type="match status" value="1"/>
</dbReference>
<proteinExistence type="predicted"/>
<dbReference type="EMBL" id="CP092620">
    <property type="protein sequence ID" value="UMM11936.1"/>
    <property type="molecule type" value="Genomic_DNA"/>
</dbReference>
<name>A0AAE9E014_CAEBR</name>
<gene>
    <name evidence="2" type="ORF">L5515_000964</name>
</gene>
<feature type="region of interest" description="Disordered" evidence="1">
    <location>
        <begin position="1"/>
        <end position="21"/>
    </location>
</feature>
<evidence type="ECO:0000313" key="2">
    <source>
        <dbReference type="EMBL" id="UMM11936.1"/>
    </source>
</evidence>
<evidence type="ECO:0000313" key="3">
    <source>
        <dbReference type="Proteomes" id="UP000829354"/>
    </source>
</evidence>
<protein>
    <submittedName>
        <fullName evidence="2">Uncharacterized protein</fullName>
    </submittedName>
</protein>
<dbReference type="AlphaFoldDB" id="A0AAE9E014"/>
<organism evidence="2 3">
    <name type="scientific">Caenorhabditis briggsae</name>
    <dbReference type="NCBI Taxonomy" id="6238"/>
    <lineage>
        <taxon>Eukaryota</taxon>
        <taxon>Metazoa</taxon>
        <taxon>Ecdysozoa</taxon>
        <taxon>Nematoda</taxon>
        <taxon>Chromadorea</taxon>
        <taxon>Rhabditida</taxon>
        <taxon>Rhabditina</taxon>
        <taxon>Rhabditomorpha</taxon>
        <taxon>Rhabditoidea</taxon>
        <taxon>Rhabditidae</taxon>
        <taxon>Peloderinae</taxon>
        <taxon>Caenorhabditis</taxon>
    </lineage>
</organism>
<keyword evidence="3" id="KW-1185">Reference proteome</keyword>